<dbReference type="GO" id="GO:0016020">
    <property type="term" value="C:membrane"/>
    <property type="evidence" value="ECO:0007669"/>
    <property type="project" value="TreeGrafter"/>
</dbReference>
<sequence>MSTKNYRWDIQGLRALAVMAVVIFHISPNRLPGGYLGVDIFFVISGYLIIGFICRDLRAEKFSLSDFYLKRIRRLFPALLATVIATMIAAYCYLLPEEMTLFAKSVISTLLYVSNMFFYTQSDYFAADLKFAPLLHTWSLSVEEQFYILFPILLIGIMKYKPKALQLFLGVIAVLSFVLSEYLVRTDPSLSFFISPTRFWQFIVGGLLALNLHKMGLSKTLSNVIGFGGLAALIICLFRYDEATLFPGISAIVPTLATLCVIWAGSVTGVFSKLMALPINKFFGNISYSLYLWHWPVIVFYTLNMNHEYSKLAHELILLLVSVVLGYLSWRFIELPFSAKRLALSKGKNTSKTLISSFALSSALILVMAFSLDGLPNRFNEQQLIYSSYMNYDRIGYRRGSCFLRGTDENLSFYDKKECINFDDNKYNILLIGDSHTAQWNSAITELLLKNQTLTQLTSSGCRPVLPLKGQAGCIEIMSFGFNELVRSVNFDKIIIAGRWKDSDFNELSQTVNYLTDYTDKVIVVGRTLEYKQDLPRLLATTGPDGIESGKQYDYSYFKHMDVKFRQVTKNNNKAFYVSLIDILCQATESVTCQTLTKENLPIAFDYGHYTHQGALEVAKQWNEL</sequence>
<accession>K6Z4Y1</accession>
<feature type="transmembrane region" description="Helical" evidence="1">
    <location>
        <begin position="246"/>
        <end position="270"/>
    </location>
</feature>
<gene>
    <name evidence="4" type="ORF">GPLA_0347</name>
</gene>
<keyword evidence="1" id="KW-0812">Transmembrane</keyword>
<feature type="transmembrane region" description="Helical" evidence="1">
    <location>
        <begin position="221"/>
        <end position="240"/>
    </location>
</feature>
<dbReference type="PANTHER" id="PTHR23028">
    <property type="entry name" value="ACETYLTRANSFERASE"/>
    <property type="match status" value="1"/>
</dbReference>
<feature type="domain" description="SGNH" evidence="3">
    <location>
        <begin position="415"/>
        <end position="622"/>
    </location>
</feature>
<feature type="transmembrane region" description="Helical" evidence="1">
    <location>
        <begin position="316"/>
        <end position="333"/>
    </location>
</feature>
<feature type="transmembrane region" description="Helical" evidence="1">
    <location>
        <begin position="354"/>
        <end position="372"/>
    </location>
</feature>
<keyword evidence="1" id="KW-1133">Transmembrane helix</keyword>
<keyword evidence="5" id="KW-1185">Reference proteome</keyword>
<dbReference type="GO" id="GO:0009103">
    <property type="term" value="P:lipopolysaccharide biosynthetic process"/>
    <property type="evidence" value="ECO:0007669"/>
    <property type="project" value="TreeGrafter"/>
</dbReference>
<dbReference type="PANTHER" id="PTHR23028:SF53">
    <property type="entry name" value="ACYL_TRANSF_3 DOMAIN-CONTAINING PROTEIN"/>
    <property type="match status" value="1"/>
</dbReference>
<organism evidence="4 5">
    <name type="scientific">Paraglaciecola polaris LMG 21857</name>
    <dbReference type="NCBI Taxonomy" id="1129793"/>
    <lineage>
        <taxon>Bacteria</taxon>
        <taxon>Pseudomonadati</taxon>
        <taxon>Pseudomonadota</taxon>
        <taxon>Gammaproteobacteria</taxon>
        <taxon>Alteromonadales</taxon>
        <taxon>Alteromonadaceae</taxon>
        <taxon>Paraglaciecola</taxon>
    </lineage>
</organism>
<evidence type="ECO:0000259" key="2">
    <source>
        <dbReference type="Pfam" id="PF01757"/>
    </source>
</evidence>
<evidence type="ECO:0008006" key="6">
    <source>
        <dbReference type="Google" id="ProtNLM"/>
    </source>
</evidence>
<protein>
    <recommendedName>
        <fullName evidence="6">Acyltransferase 3</fullName>
    </recommendedName>
</protein>
<feature type="transmembrane region" description="Helical" evidence="1">
    <location>
        <begin position="164"/>
        <end position="184"/>
    </location>
</feature>
<evidence type="ECO:0000259" key="3">
    <source>
        <dbReference type="Pfam" id="PF19040"/>
    </source>
</evidence>
<dbReference type="RefSeq" id="WP_007103072.1">
    <property type="nucleotide sequence ID" value="NZ_BAER01000015.1"/>
</dbReference>
<evidence type="ECO:0000313" key="4">
    <source>
        <dbReference type="EMBL" id="GAC31266.1"/>
    </source>
</evidence>
<dbReference type="AlphaFoldDB" id="K6Z4Y1"/>
<proteinExistence type="predicted"/>
<dbReference type="STRING" id="1129793.GPLA_0347"/>
<feature type="transmembrane region" description="Helical" evidence="1">
    <location>
        <begin position="12"/>
        <end position="28"/>
    </location>
</feature>
<dbReference type="EMBL" id="BAER01000015">
    <property type="protein sequence ID" value="GAC31266.1"/>
    <property type="molecule type" value="Genomic_DNA"/>
</dbReference>
<feature type="transmembrane region" description="Helical" evidence="1">
    <location>
        <begin position="102"/>
        <end position="120"/>
    </location>
</feature>
<dbReference type="InterPro" id="IPR050879">
    <property type="entry name" value="Acyltransferase_3"/>
</dbReference>
<dbReference type="Pfam" id="PF19040">
    <property type="entry name" value="SGNH"/>
    <property type="match status" value="1"/>
</dbReference>
<dbReference type="GO" id="GO:0016747">
    <property type="term" value="F:acyltransferase activity, transferring groups other than amino-acyl groups"/>
    <property type="evidence" value="ECO:0007669"/>
    <property type="project" value="InterPro"/>
</dbReference>
<dbReference type="OrthoDB" id="9767863at2"/>
<keyword evidence="1" id="KW-0472">Membrane</keyword>
<dbReference type="InterPro" id="IPR043968">
    <property type="entry name" value="SGNH"/>
</dbReference>
<comment type="caution">
    <text evidence="4">The sequence shown here is derived from an EMBL/GenBank/DDBJ whole genome shotgun (WGS) entry which is preliminary data.</text>
</comment>
<dbReference type="Proteomes" id="UP000006322">
    <property type="component" value="Unassembled WGS sequence"/>
</dbReference>
<feature type="transmembrane region" description="Helical" evidence="1">
    <location>
        <begin position="34"/>
        <end position="54"/>
    </location>
</feature>
<feature type="transmembrane region" description="Helical" evidence="1">
    <location>
        <begin position="282"/>
        <end position="304"/>
    </location>
</feature>
<dbReference type="InterPro" id="IPR002656">
    <property type="entry name" value="Acyl_transf_3_dom"/>
</dbReference>
<reference evidence="5" key="1">
    <citation type="journal article" date="2014" name="Environ. Microbiol.">
        <title>Comparative genomics of the marine bacterial genus Glaciecola reveals the high degree of genomic diversity and genomic characteristic for cold adaptation.</title>
        <authorList>
            <person name="Qin Q.L."/>
            <person name="Xie B.B."/>
            <person name="Yu Y."/>
            <person name="Shu Y.L."/>
            <person name="Rong J.C."/>
            <person name="Zhang Y.J."/>
            <person name="Zhao D.L."/>
            <person name="Chen X.L."/>
            <person name="Zhang X.Y."/>
            <person name="Chen B."/>
            <person name="Zhou B.C."/>
            <person name="Zhang Y.Z."/>
        </authorList>
    </citation>
    <scope>NUCLEOTIDE SEQUENCE [LARGE SCALE GENOMIC DNA]</scope>
    <source>
        <strain evidence="5">LMG 21857</strain>
    </source>
</reference>
<evidence type="ECO:0000256" key="1">
    <source>
        <dbReference type="SAM" id="Phobius"/>
    </source>
</evidence>
<dbReference type="Pfam" id="PF01757">
    <property type="entry name" value="Acyl_transf_3"/>
    <property type="match status" value="1"/>
</dbReference>
<evidence type="ECO:0000313" key="5">
    <source>
        <dbReference type="Proteomes" id="UP000006322"/>
    </source>
</evidence>
<feature type="domain" description="Acyltransferase 3" evidence="2">
    <location>
        <begin position="9"/>
        <end position="330"/>
    </location>
</feature>
<feature type="transmembrane region" description="Helical" evidence="1">
    <location>
        <begin position="75"/>
        <end position="96"/>
    </location>
</feature>
<name>K6Z4Y1_9ALTE</name>